<dbReference type="EMBL" id="OD565270">
    <property type="protein sequence ID" value="CAD7441280.1"/>
    <property type="molecule type" value="Genomic_DNA"/>
</dbReference>
<evidence type="ECO:0000256" key="5">
    <source>
        <dbReference type="SAM" id="MobiDB-lite"/>
    </source>
</evidence>
<dbReference type="GO" id="GO:0005929">
    <property type="term" value="C:cilium"/>
    <property type="evidence" value="ECO:0007669"/>
    <property type="project" value="UniProtKB-SubCell"/>
</dbReference>
<sequence>MYDNTVILHGYEPRYPGPDGSPPIHVLMILRPNPRSPKSGQTDPLVSMKGGKSVHVPQRPLLQIGKESGSSWKSQKLLRDQRHLSEENEKNESSRKELLMKSVKNQFEATTELKSIFGGVRNQVQLGMRAVRQELDQRRDKRVIDTWERTERQTYIERDRKIYIHEDRQTEDRRIGVQTEAREQKDRELRQLLLEEEDAWSRKVVNQAQRVDERKYEEMKKRATELRNKRRNAMEAKEGQLYQIQEKQCLQERQKEIERMWEAIMKKEVKAKTEREIEEARQRYEAKKDMAGTLKEQLMGRRMQEEERKKIQMEEEKEAERIKEEVRREEIRQSRRKKEELADCLLGQIKTREDLLKQHATQQNQVDEAFAKALQREIEKEKAATSNHKGVLRREIQMYHGNLEELRLQKKRQSEHLEALIQEETTRVQAVRDEARAKLKEARERLLKV</sequence>
<feature type="coiled-coil region" evidence="4">
    <location>
        <begin position="403"/>
        <end position="445"/>
    </location>
</feature>
<keyword evidence="3" id="KW-0966">Cell projection</keyword>
<name>A0A7R9ETT6_9NEOP</name>
<protein>
    <recommendedName>
        <fullName evidence="7">Trichohyalin-plectin-homology domain-containing protein</fullName>
    </recommendedName>
</protein>
<dbReference type="InterPro" id="IPR043596">
    <property type="entry name" value="CFAP53/TCHP"/>
</dbReference>
<comment type="subcellular location">
    <subcellularLocation>
        <location evidence="1">Cell projection</location>
        <location evidence="1">Cilium</location>
    </subcellularLocation>
</comment>
<gene>
    <name evidence="6" type="ORF">TBIB3V08_LOCUS3751</name>
</gene>
<keyword evidence="4" id="KW-0175">Coiled coil</keyword>
<dbReference type="PANTHER" id="PTHR31183">
    <property type="entry name" value="TRICHOPLEIN KERATIN FILAMENT-BINDING PROTEIN FAMILY MEMBER"/>
    <property type="match status" value="1"/>
</dbReference>
<feature type="coiled-coil region" evidence="4">
    <location>
        <begin position="263"/>
        <end position="332"/>
    </location>
</feature>
<accession>A0A7R9ETT6</accession>
<evidence type="ECO:0008006" key="7">
    <source>
        <dbReference type="Google" id="ProtNLM"/>
    </source>
</evidence>
<evidence type="ECO:0000256" key="3">
    <source>
        <dbReference type="ARBA" id="ARBA00023273"/>
    </source>
</evidence>
<proteinExistence type="predicted"/>
<organism evidence="6">
    <name type="scientific">Timema bartmani</name>
    <dbReference type="NCBI Taxonomy" id="61472"/>
    <lineage>
        <taxon>Eukaryota</taxon>
        <taxon>Metazoa</taxon>
        <taxon>Ecdysozoa</taxon>
        <taxon>Arthropoda</taxon>
        <taxon>Hexapoda</taxon>
        <taxon>Insecta</taxon>
        <taxon>Pterygota</taxon>
        <taxon>Neoptera</taxon>
        <taxon>Polyneoptera</taxon>
        <taxon>Phasmatodea</taxon>
        <taxon>Timematodea</taxon>
        <taxon>Timematoidea</taxon>
        <taxon>Timematidae</taxon>
        <taxon>Timema</taxon>
    </lineage>
</organism>
<evidence type="ECO:0000256" key="2">
    <source>
        <dbReference type="ARBA" id="ARBA00023069"/>
    </source>
</evidence>
<dbReference type="AlphaFoldDB" id="A0A7R9ETT6"/>
<evidence type="ECO:0000256" key="1">
    <source>
        <dbReference type="ARBA" id="ARBA00004138"/>
    </source>
</evidence>
<feature type="coiled-coil region" evidence="4">
    <location>
        <begin position="209"/>
        <end position="236"/>
    </location>
</feature>
<evidence type="ECO:0000313" key="6">
    <source>
        <dbReference type="EMBL" id="CAD7441280.1"/>
    </source>
</evidence>
<reference evidence="6" key="1">
    <citation type="submission" date="2020-11" db="EMBL/GenBank/DDBJ databases">
        <authorList>
            <person name="Tran Van P."/>
        </authorList>
    </citation>
    <scope>NUCLEOTIDE SEQUENCE</scope>
</reference>
<keyword evidence="2" id="KW-0969">Cilium</keyword>
<dbReference type="PANTHER" id="PTHR31183:SF1">
    <property type="entry name" value="CILIA- AND FLAGELLA-ASSOCIATED PROTEIN 53"/>
    <property type="match status" value="1"/>
</dbReference>
<evidence type="ECO:0000256" key="4">
    <source>
        <dbReference type="SAM" id="Coils"/>
    </source>
</evidence>
<feature type="compositionally biased region" description="Basic and acidic residues" evidence="5">
    <location>
        <begin position="77"/>
        <end position="97"/>
    </location>
</feature>
<feature type="region of interest" description="Disordered" evidence="5">
    <location>
        <begin position="31"/>
        <end position="97"/>
    </location>
</feature>